<dbReference type="InterPro" id="IPR036705">
    <property type="entry name" value="Ribosyl_crysJ1_sf"/>
</dbReference>
<dbReference type="EMBL" id="JAULSX010000010">
    <property type="protein sequence ID" value="KAK3485178.1"/>
    <property type="molecule type" value="Genomic_DNA"/>
</dbReference>
<evidence type="ECO:0000313" key="2">
    <source>
        <dbReference type="EMBL" id="KAK3485178.1"/>
    </source>
</evidence>
<comment type="caution">
    <text evidence="2">The sequence shown here is derived from an EMBL/GenBank/DDBJ whole genome shotgun (WGS) entry which is preliminary data.</text>
</comment>
<dbReference type="InterPro" id="IPR005502">
    <property type="entry name" value="Ribosyl_crysJ1"/>
</dbReference>
<evidence type="ECO:0008006" key="4">
    <source>
        <dbReference type="Google" id="ProtNLM"/>
    </source>
</evidence>
<dbReference type="Gene3D" id="1.10.4080.10">
    <property type="entry name" value="ADP-ribosylation/Crystallin J1"/>
    <property type="match status" value="1"/>
</dbReference>
<dbReference type="AlphaFoldDB" id="A0AAJ0MLR1"/>
<organism evidence="2 3">
    <name type="scientific">Neurospora hispaniola</name>
    <dbReference type="NCBI Taxonomy" id="588809"/>
    <lineage>
        <taxon>Eukaryota</taxon>
        <taxon>Fungi</taxon>
        <taxon>Dikarya</taxon>
        <taxon>Ascomycota</taxon>
        <taxon>Pezizomycotina</taxon>
        <taxon>Sordariomycetes</taxon>
        <taxon>Sordariomycetidae</taxon>
        <taxon>Sordariales</taxon>
        <taxon>Sordariaceae</taxon>
        <taxon>Neurospora</taxon>
    </lineage>
</organism>
<gene>
    <name evidence="2" type="ORF">B0T23DRAFT_290482</name>
</gene>
<proteinExistence type="predicted"/>
<feature type="non-terminal residue" evidence="2">
    <location>
        <position position="80"/>
    </location>
</feature>
<dbReference type="Pfam" id="PF03747">
    <property type="entry name" value="ADP_ribosyl_GH"/>
    <property type="match status" value="1"/>
</dbReference>
<reference evidence="2 3" key="1">
    <citation type="journal article" date="2023" name="Mol. Phylogenet. Evol.">
        <title>Genome-scale phylogeny and comparative genomics of the fungal order Sordariales.</title>
        <authorList>
            <person name="Hensen N."/>
            <person name="Bonometti L."/>
            <person name="Westerberg I."/>
            <person name="Brannstrom I.O."/>
            <person name="Guillou S."/>
            <person name="Cros-Aarteil S."/>
            <person name="Calhoun S."/>
            <person name="Haridas S."/>
            <person name="Kuo A."/>
            <person name="Mondo S."/>
            <person name="Pangilinan J."/>
            <person name="Riley R."/>
            <person name="LaButti K."/>
            <person name="Andreopoulos B."/>
            <person name="Lipzen A."/>
            <person name="Chen C."/>
            <person name="Yan M."/>
            <person name="Daum C."/>
            <person name="Ng V."/>
            <person name="Clum A."/>
            <person name="Steindorff A."/>
            <person name="Ohm R.A."/>
            <person name="Martin F."/>
            <person name="Silar P."/>
            <person name="Natvig D.O."/>
            <person name="Lalanne C."/>
            <person name="Gautier V."/>
            <person name="Ament-Velasquez S.L."/>
            <person name="Kruys A."/>
            <person name="Hutchinson M.I."/>
            <person name="Powell A.J."/>
            <person name="Barry K."/>
            <person name="Miller A.N."/>
            <person name="Grigoriev I.V."/>
            <person name="Debuchy R."/>
            <person name="Gladieux P."/>
            <person name="Hiltunen Thoren M."/>
            <person name="Johannesson H."/>
        </authorList>
    </citation>
    <scope>NUCLEOTIDE SEQUENCE [LARGE SCALE GENOMIC DNA]</scope>
    <source>
        <strain evidence="2 3">FGSC 10403</strain>
    </source>
</reference>
<name>A0AAJ0MLR1_9PEZI</name>
<keyword evidence="3" id="KW-1185">Reference proteome</keyword>
<dbReference type="GeneID" id="87871894"/>
<dbReference type="Proteomes" id="UP001285908">
    <property type="component" value="Unassembled WGS sequence"/>
</dbReference>
<feature type="region of interest" description="Disordered" evidence="1">
    <location>
        <begin position="45"/>
        <end position="80"/>
    </location>
</feature>
<evidence type="ECO:0000313" key="3">
    <source>
        <dbReference type="Proteomes" id="UP001285908"/>
    </source>
</evidence>
<protein>
    <recommendedName>
        <fullName evidence="4">ADP-ribosylglycohydrolase family protein</fullName>
    </recommendedName>
</protein>
<accession>A0AAJ0MLR1</accession>
<evidence type="ECO:0000256" key="1">
    <source>
        <dbReference type="SAM" id="MobiDB-lite"/>
    </source>
</evidence>
<feature type="non-terminal residue" evidence="2">
    <location>
        <position position="1"/>
    </location>
</feature>
<sequence length="80" mass="8684">SAIADRAIGALIGCALGDAIGLYTEFLSTAESEKAYPHKRFVLSTVSSPNSRDQAESTPFRLDHHRAPQTPGDWTDDTDH</sequence>
<dbReference type="SUPFAM" id="SSF101478">
    <property type="entry name" value="ADP-ribosylglycohydrolase"/>
    <property type="match status" value="1"/>
</dbReference>
<dbReference type="RefSeq" id="XP_062688082.1">
    <property type="nucleotide sequence ID" value="XM_062834272.1"/>
</dbReference>